<gene>
    <name evidence="2" type="ORF">EVA99_03190</name>
</gene>
<dbReference type="Gene3D" id="1.10.530.10">
    <property type="match status" value="1"/>
</dbReference>
<comment type="caution">
    <text evidence="2">The sequence shown here is derived from an EMBL/GenBank/DDBJ whole genome shotgun (WGS) entry which is preliminary data.</text>
</comment>
<dbReference type="Pfam" id="PF13406">
    <property type="entry name" value="SLT_2"/>
    <property type="match status" value="1"/>
</dbReference>
<sequence>MIRFLLFFLLTLNLNSDVLEREDVKAFIEFAVENSDLKEDEIKNYLVQAVPSKKAETARQNQPEVKATWNRYRNRYLTSSRINNGVKFVKDNFEILDSVEKNFGVSKYYIASIIGCETNYGNYLGTYNPLDTIFTRAFDPKSTYWQKQLIELFVLSKQYNFDPKSIKSSWSGALGLGQFIPSSYNAYGVDYDGDGKVDMYNSRKDGIASVANYLKANGWQKSSTAVLEVDVSTKYQDLEDEDISALELPFNLNNFRTKISANDLDKQGFDIEQDFAEKISPLLVYEQGKTKLYLGFDNFRVITKYNRSSKYALAVHQLALEISKRFDE</sequence>
<dbReference type="Gene3D" id="1.10.8.350">
    <property type="entry name" value="Bacterial muramidase"/>
    <property type="match status" value="1"/>
</dbReference>
<dbReference type="InterPro" id="IPR023346">
    <property type="entry name" value="Lysozyme-like_dom_sf"/>
</dbReference>
<dbReference type="AlphaFoldDB" id="A0A520MRE1"/>
<feature type="domain" description="Transglycosylase SLT" evidence="1">
    <location>
        <begin position="22"/>
        <end position="319"/>
    </location>
</feature>
<accession>A0A520MRE1</accession>
<dbReference type="PANTHER" id="PTHR30163">
    <property type="entry name" value="MEMBRANE-BOUND LYTIC MUREIN TRANSGLYCOSYLASE B"/>
    <property type="match status" value="1"/>
</dbReference>
<dbReference type="PANTHER" id="PTHR30163:SF9">
    <property type="entry name" value="MEMBRANE-BOUND LYTIC MUREIN TRANSGLYCOSYLASE B"/>
    <property type="match status" value="1"/>
</dbReference>
<dbReference type="EMBL" id="SHBL01000025">
    <property type="protein sequence ID" value="RZO23785.1"/>
    <property type="molecule type" value="Genomic_DNA"/>
</dbReference>
<evidence type="ECO:0000313" key="2">
    <source>
        <dbReference type="EMBL" id="RZO23785.1"/>
    </source>
</evidence>
<dbReference type="GO" id="GO:0009253">
    <property type="term" value="P:peptidoglycan catabolic process"/>
    <property type="evidence" value="ECO:0007669"/>
    <property type="project" value="TreeGrafter"/>
</dbReference>
<organism evidence="2 3">
    <name type="scientific">SAR86 cluster bacterium</name>
    <dbReference type="NCBI Taxonomy" id="2030880"/>
    <lineage>
        <taxon>Bacteria</taxon>
        <taxon>Pseudomonadati</taxon>
        <taxon>Pseudomonadota</taxon>
        <taxon>Gammaproteobacteria</taxon>
        <taxon>SAR86 cluster</taxon>
    </lineage>
</organism>
<dbReference type="InterPro" id="IPR043426">
    <property type="entry name" value="MltB-like"/>
</dbReference>
<dbReference type="InterPro" id="IPR031304">
    <property type="entry name" value="SLT_2"/>
</dbReference>
<evidence type="ECO:0000313" key="3">
    <source>
        <dbReference type="Proteomes" id="UP000320146"/>
    </source>
</evidence>
<reference evidence="2 3" key="1">
    <citation type="submission" date="2019-02" db="EMBL/GenBank/DDBJ databases">
        <title>Prokaryotic population dynamics and viral predation in marine succession experiment using metagenomics: the confinement effect.</title>
        <authorList>
            <person name="Haro-Moreno J.M."/>
            <person name="Rodriguez-Valera F."/>
            <person name="Lopez-Perez M."/>
        </authorList>
    </citation>
    <scope>NUCLEOTIDE SEQUENCE [LARGE SCALE GENOMIC DNA]</scope>
    <source>
        <strain evidence="2">MED-G166</strain>
    </source>
</reference>
<protein>
    <submittedName>
        <fullName evidence="2">Lytic murein transglycosylase</fullName>
    </submittedName>
</protein>
<evidence type="ECO:0000259" key="1">
    <source>
        <dbReference type="Pfam" id="PF13406"/>
    </source>
</evidence>
<dbReference type="CDD" id="cd13399">
    <property type="entry name" value="Slt35-like"/>
    <property type="match status" value="1"/>
</dbReference>
<proteinExistence type="predicted"/>
<dbReference type="SUPFAM" id="SSF53955">
    <property type="entry name" value="Lysozyme-like"/>
    <property type="match status" value="1"/>
</dbReference>
<name>A0A520MRE1_9GAMM</name>
<dbReference type="Proteomes" id="UP000320146">
    <property type="component" value="Unassembled WGS sequence"/>
</dbReference>
<dbReference type="GO" id="GO:0008933">
    <property type="term" value="F:peptidoglycan lytic transglycosylase activity"/>
    <property type="evidence" value="ECO:0007669"/>
    <property type="project" value="TreeGrafter"/>
</dbReference>